<keyword evidence="3 8" id="KW-1134">Transmembrane beta strand</keyword>
<dbReference type="PANTHER" id="PTHR30069">
    <property type="entry name" value="TONB-DEPENDENT OUTER MEMBRANE RECEPTOR"/>
    <property type="match status" value="1"/>
</dbReference>
<sequence>MTLAAIGAGPAAQAAGTTAADPLPETLVTASRLGEGITGASTTVITADEIERSPGQSLADILGRVPGIQVQTMFGGVNGSGASVDMRGFGATATGNTLILVNGRRLNDVDLSSVDLSAIQRSNIERIEITRGNAGAVLYGDGAVGGVINIVTKNGANTPDSARIEGAIGSLGYRETNAGVNKRIGDTALSVAGSQITSDGYRDNNALKQRSISGEVRQSLDGGELYLNLGADDQHLGLPGGVNQTNYARGLRRGTTSPYDHAEKRGVNAALGGSFDVASGLELVVDGGVRHKEQEDAFFSSWGSVYDTYNERQLTTLSFTPRLNGEGSLAGLPNRLTAGLDYSYSLYDSRRMWHQGNRPFHTYHLRQHNVAEYLQDTLSVRPDTDLSFGARVEHVMLSAVDRYNPDNASASWAITPGGNPLSDSDTQYALHLGLDHRLTEQLALFGRLGRSLRLPNVDERVGSTAWGSGTNFALKAQTSRDLELGLRGQHGRFGWQGSGYVMELRDELHYDPISGVNRNLDPTRRYGGEATATYRLTPELRLKGGLAYTEAKFTAGVYKDKDVPLVSRWTSSAGLSWDAWEKYVVVDLDARYVGDRRADNDQSNFQPLIGSHTVVDLRVGGELAPVTWSFAVQNLFDQSYYDYAIASSTTYGAANAYPLPGRTVVGRLGLSF</sequence>
<evidence type="ECO:0000256" key="5">
    <source>
        <dbReference type="ARBA" id="ARBA00023077"/>
    </source>
</evidence>
<dbReference type="Gene3D" id="2.170.130.10">
    <property type="entry name" value="TonB-dependent receptor, plug domain"/>
    <property type="match status" value="1"/>
</dbReference>
<keyword evidence="5 9" id="KW-0798">TonB box</keyword>
<dbReference type="Proteomes" id="UP001597296">
    <property type="component" value="Unassembled WGS sequence"/>
</dbReference>
<dbReference type="PANTHER" id="PTHR30069:SF27">
    <property type="entry name" value="BLL4766 PROTEIN"/>
    <property type="match status" value="1"/>
</dbReference>
<comment type="caution">
    <text evidence="12">The sequence shown here is derived from an EMBL/GenBank/DDBJ whole genome shotgun (WGS) entry which is preliminary data.</text>
</comment>
<accession>A0ABW5C636</accession>
<dbReference type="PROSITE" id="PS52016">
    <property type="entry name" value="TONB_DEPENDENT_REC_3"/>
    <property type="match status" value="1"/>
</dbReference>
<dbReference type="InterPro" id="IPR036942">
    <property type="entry name" value="Beta-barrel_TonB_sf"/>
</dbReference>
<keyword evidence="4 8" id="KW-0812">Transmembrane</keyword>
<evidence type="ECO:0000256" key="8">
    <source>
        <dbReference type="PROSITE-ProRule" id="PRU01360"/>
    </source>
</evidence>
<keyword evidence="6 8" id="KW-0472">Membrane</keyword>
<reference evidence="13" key="1">
    <citation type="journal article" date="2019" name="Int. J. Syst. Evol. Microbiol.">
        <title>The Global Catalogue of Microorganisms (GCM) 10K type strain sequencing project: providing services to taxonomists for standard genome sequencing and annotation.</title>
        <authorList>
            <consortium name="The Broad Institute Genomics Platform"/>
            <consortium name="The Broad Institute Genome Sequencing Center for Infectious Disease"/>
            <person name="Wu L."/>
            <person name="Ma J."/>
        </authorList>
    </citation>
    <scope>NUCLEOTIDE SEQUENCE [LARGE SCALE GENOMIC DNA]</scope>
    <source>
        <strain evidence="13">KCTC 15012</strain>
    </source>
</reference>
<evidence type="ECO:0000313" key="13">
    <source>
        <dbReference type="Proteomes" id="UP001597296"/>
    </source>
</evidence>
<dbReference type="SUPFAM" id="SSF56935">
    <property type="entry name" value="Porins"/>
    <property type="match status" value="1"/>
</dbReference>
<dbReference type="InterPro" id="IPR012910">
    <property type="entry name" value="Plug_dom"/>
</dbReference>
<keyword evidence="2 8" id="KW-0813">Transport</keyword>
<name>A0ABW5C636_9PROT</name>
<evidence type="ECO:0000256" key="3">
    <source>
        <dbReference type="ARBA" id="ARBA00022452"/>
    </source>
</evidence>
<dbReference type="Pfam" id="PF07715">
    <property type="entry name" value="Plug"/>
    <property type="match status" value="1"/>
</dbReference>
<feature type="domain" description="TonB-dependent receptor-like beta-barrel" evidence="10">
    <location>
        <begin position="233"/>
        <end position="635"/>
    </location>
</feature>
<gene>
    <name evidence="12" type="ORF">ACFSNB_02030</name>
</gene>
<dbReference type="InterPro" id="IPR000531">
    <property type="entry name" value="Beta-barrel_TonB"/>
</dbReference>
<evidence type="ECO:0000259" key="10">
    <source>
        <dbReference type="Pfam" id="PF00593"/>
    </source>
</evidence>
<evidence type="ECO:0000313" key="12">
    <source>
        <dbReference type="EMBL" id="MFD2232575.1"/>
    </source>
</evidence>
<dbReference type="CDD" id="cd01347">
    <property type="entry name" value="ligand_gated_channel"/>
    <property type="match status" value="1"/>
</dbReference>
<proteinExistence type="inferred from homology"/>
<comment type="subcellular location">
    <subcellularLocation>
        <location evidence="1 8">Cell outer membrane</location>
        <topology evidence="1 8">Multi-pass membrane protein</topology>
    </subcellularLocation>
</comment>
<dbReference type="InterPro" id="IPR037066">
    <property type="entry name" value="Plug_dom_sf"/>
</dbReference>
<evidence type="ECO:0000259" key="11">
    <source>
        <dbReference type="Pfam" id="PF07715"/>
    </source>
</evidence>
<dbReference type="EMBL" id="JBHUIY010000002">
    <property type="protein sequence ID" value="MFD2232575.1"/>
    <property type="molecule type" value="Genomic_DNA"/>
</dbReference>
<evidence type="ECO:0000256" key="9">
    <source>
        <dbReference type="RuleBase" id="RU003357"/>
    </source>
</evidence>
<organism evidence="12 13">
    <name type="scientific">Phaeospirillum tilakii</name>
    <dbReference type="NCBI Taxonomy" id="741673"/>
    <lineage>
        <taxon>Bacteria</taxon>
        <taxon>Pseudomonadati</taxon>
        <taxon>Pseudomonadota</taxon>
        <taxon>Alphaproteobacteria</taxon>
        <taxon>Rhodospirillales</taxon>
        <taxon>Rhodospirillaceae</taxon>
        <taxon>Phaeospirillum</taxon>
    </lineage>
</organism>
<evidence type="ECO:0000256" key="4">
    <source>
        <dbReference type="ARBA" id="ARBA00022692"/>
    </source>
</evidence>
<keyword evidence="13" id="KW-1185">Reference proteome</keyword>
<evidence type="ECO:0000256" key="1">
    <source>
        <dbReference type="ARBA" id="ARBA00004571"/>
    </source>
</evidence>
<protein>
    <submittedName>
        <fullName evidence="12">TonB-dependent receptor family protein</fullName>
    </submittedName>
</protein>
<dbReference type="Pfam" id="PF00593">
    <property type="entry name" value="TonB_dep_Rec_b-barrel"/>
    <property type="match status" value="1"/>
</dbReference>
<dbReference type="Gene3D" id="2.40.170.20">
    <property type="entry name" value="TonB-dependent receptor, beta-barrel domain"/>
    <property type="match status" value="1"/>
</dbReference>
<evidence type="ECO:0000256" key="2">
    <source>
        <dbReference type="ARBA" id="ARBA00022448"/>
    </source>
</evidence>
<feature type="domain" description="TonB-dependent receptor plug" evidence="11">
    <location>
        <begin position="39"/>
        <end position="147"/>
    </location>
</feature>
<dbReference type="RefSeq" id="WP_377314003.1">
    <property type="nucleotide sequence ID" value="NZ_JBHUIY010000002.1"/>
</dbReference>
<comment type="similarity">
    <text evidence="8 9">Belongs to the TonB-dependent receptor family.</text>
</comment>
<keyword evidence="7 8" id="KW-0998">Cell outer membrane</keyword>
<evidence type="ECO:0000256" key="7">
    <source>
        <dbReference type="ARBA" id="ARBA00023237"/>
    </source>
</evidence>
<dbReference type="InterPro" id="IPR039426">
    <property type="entry name" value="TonB-dep_rcpt-like"/>
</dbReference>
<keyword evidence="12" id="KW-0675">Receptor</keyword>
<evidence type="ECO:0000256" key="6">
    <source>
        <dbReference type="ARBA" id="ARBA00023136"/>
    </source>
</evidence>